<evidence type="ECO:0000256" key="1">
    <source>
        <dbReference type="ARBA" id="ARBA00010528"/>
    </source>
</evidence>
<dbReference type="PANTHER" id="PTHR19431">
    <property type="entry name" value="60S RIBOSOMAL PROTEIN L4"/>
    <property type="match status" value="1"/>
</dbReference>
<evidence type="ECO:0000313" key="6">
    <source>
        <dbReference type="Proteomes" id="UP001603857"/>
    </source>
</evidence>
<dbReference type="Pfam" id="PF00573">
    <property type="entry name" value="Ribosomal_L4"/>
    <property type="match status" value="1"/>
</dbReference>
<comment type="similarity">
    <text evidence="1">Belongs to the universal ribosomal protein uL4 family.</text>
</comment>
<accession>A0ABD1L5U7</accession>
<dbReference type="GO" id="GO:1990904">
    <property type="term" value="C:ribonucleoprotein complex"/>
    <property type="evidence" value="ECO:0007669"/>
    <property type="project" value="UniProtKB-KW"/>
</dbReference>
<feature type="compositionally biased region" description="Low complexity" evidence="4">
    <location>
        <begin position="16"/>
        <end position="40"/>
    </location>
</feature>
<evidence type="ECO:0000256" key="3">
    <source>
        <dbReference type="ARBA" id="ARBA00023274"/>
    </source>
</evidence>
<keyword evidence="2" id="KW-0689">Ribosomal protein</keyword>
<dbReference type="SUPFAM" id="SSF52166">
    <property type="entry name" value="Ribosomal protein L4"/>
    <property type="match status" value="1"/>
</dbReference>
<evidence type="ECO:0000256" key="2">
    <source>
        <dbReference type="ARBA" id="ARBA00022980"/>
    </source>
</evidence>
<feature type="compositionally biased region" description="Pro residues" evidence="4">
    <location>
        <begin position="50"/>
        <end position="62"/>
    </location>
</feature>
<dbReference type="Gene3D" id="3.40.1370.10">
    <property type="match status" value="1"/>
</dbReference>
<dbReference type="AlphaFoldDB" id="A0ABD1L5U7"/>
<feature type="region of interest" description="Disordered" evidence="4">
    <location>
        <begin position="16"/>
        <end position="66"/>
    </location>
</feature>
<dbReference type="Proteomes" id="UP001603857">
    <property type="component" value="Unassembled WGS sequence"/>
</dbReference>
<sequence length="251" mass="27045">MFISGTTARHLNSFASATSPTSCAPPSTPTSSTLSTPTSPGIVITAAPATRPPPSPGEPAAPSPHRKINVNQNRYAMVSAITVSTIPSLVLTRGHRVGSVPKHPLVISDFIDGVEKAKEAIKVLKQIGAYPDAEKAKDSHDVRPGKGKMRNCHYISCKGPLVVYGTKGAKVVKDFCNVPGVEVANVEKLNLLKLAPGGNLGRLKMVNFYLARIINSDEVHSVVRPIKKDYKRATFKKNPFSMSDRIEEQLR</sequence>
<evidence type="ECO:0000313" key="5">
    <source>
        <dbReference type="EMBL" id="KAL2318892.1"/>
    </source>
</evidence>
<comment type="caution">
    <text evidence="5">The sequence shown here is derived from an EMBL/GenBank/DDBJ whole genome shotgun (WGS) entry which is preliminary data.</text>
</comment>
<dbReference type="EMBL" id="JBGMDY010000011">
    <property type="protein sequence ID" value="KAL2318892.1"/>
    <property type="molecule type" value="Genomic_DNA"/>
</dbReference>
<keyword evidence="3" id="KW-0687">Ribonucleoprotein</keyword>
<name>A0ABD1L5U7_9FABA</name>
<organism evidence="5 6">
    <name type="scientific">Flemingia macrophylla</name>
    <dbReference type="NCBI Taxonomy" id="520843"/>
    <lineage>
        <taxon>Eukaryota</taxon>
        <taxon>Viridiplantae</taxon>
        <taxon>Streptophyta</taxon>
        <taxon>Embryophyta</taxon>
        <taxon>Tracheophyta</taxon>
        <taxon>Spermatophyta</taxon>
        <taxon>Magnoliopsida</taxon>
        <taxon>eudicotyledons</taxon>
        <taxon>Gunneridae</taxon>
        <taxon>Pentapetalae</taxon>
        <taxon>rosids</taxon>
        <taxon>fabids</taxon>
        <taxon>Fabales</taxon>
        <taxon>Fabaceae</taxon>
        <taxon>Papilionoideae</taxon>
        <taxon>50 kb inversion clade</taxon>
        <taxon>NPAAA clade</taxon>
        <taxon>indigoferoid/millettioid clade</taxon>
        <taxon>Phaseoleae</taxon>
        <taxon>Flemingia</taxon>
    </lineage>
</organism>
<protein>
    <submittedName>
        <fullName evidence="5">Uncharacterized protein</fullName>
    </submittedName>
</protein>
<evidence type="ECO:0000256" key="4">
    <source>
        <dbReference type="SAM" id="MobiDB-lite"/>
    </source>
</evidence>
<dbReference type="InterPro" id="IPR023574">
    <property type="entry name" value="Ribosomal_uL4_dom_sf"/>
</dbReference>
<reference evidence="5 6" key="1">
    <citation type="submission" date="2024-08" db="EMBL/GenBank/DDBJ databases">
        <title>Insights into the chromosomal genome structure of Flemingia macrophylla.</title>
        <authorList>
            <person name="Ding Y."/>
            <person name="Zhao Y."/>
            <person name="Bi W."/>
            <person name="Wu M."/>
            <person name="Zhao G."/>
            <person name="Gong Y."/>
            <person name="Li W."/>
            <person name="Zhang P."/>
        </authorList>
    </citation>
    <scope>NUCLEOTIDE SEQUENCE [LARGE SCALE GENOMIC DNA]</scope>
    <source>
        <strain evidence="5">DYQJB</strain>
        <tissue evidence="5">Leaf</tissue>
    </source>
</reference>
<gene>
    <name evidence="5" type="ORF">Fmac_032768</name>
</gene>
<dbReference type="GO" id="GO:0005840">
    <property type="term" value="C:ribosome"/>
    <property type="evidence" value="ECO:0007669"/>
    <property type="project" value="UniProtKB-KW"/>
</dbReference>
<dbReference type="InterPro" id="IPR045240">
    <property type="entry name" value="Ribosomal_uL4_euk/arch"/>
</dbReference>
<keyword evidence="6" id="KW-1185">Reference proteome</keyword>
<proteinExistence type="inferred from homology"/>
<dbReference type="InterPro" id="IPR002136">
    <property type="entry name" value="Ribosomal_uL4"/>
</dbReference>